<comment type="caution">
    <text evidence="2">The sequence shown here is derived from an EMBL/GenBank/DDBJ whole genome shotgun (WGS) entry which is preliminary data.</text>
</comment>
<dbReference type="RefSeq" id="WP_310409256.1">
    <property type="nucleotide sequence ID" value="NZ_JAVDYC010000001.1"/>
</dbReference>
<dbReference type="InterPro" id="IPR017853">
    <property type="entry name" value="GH"/>
</dbReference>
<dbReference type="AlphaFoldDB" id="A0AAE3ZIS2"/>
<evidence type="ECO:0008006" key="4">
    <source>
        <dbReference type="Google" id="ProtNLM"/>
    </source>
</evidence>
<feature type="signal peptide" evidence="1">
    <location>
        <begin position="1"/>
        <end position="15"/>
    </location>
</feature>
<dbReference type="SUPFAM" id="SSF51445">
    <property type="entry name" value="(Trans)glycosidases"/>
    <property type="match status" value="1"/>
</dbReference>
<gene>
    <name evidence="2" type="ORF">J2S44_000908</name>
</gene>
<name>A0AAE3ZIS2_9ACTN</name>
<dbReference type="Gene3D" id="3.20.20.80">
    <property type="entry name" value="Glycosidases"/>
    <property type="match status" value="1"/>
</dbReference>
<evidence type="ECO:0000256" key="1">
    <source>
        <dbReference type="SAM" id="SignalP"/>
    </source>
</evidence>
<evidence type="ECO:0000313" key="2">
    <source>
        <dbReference type="EMBL" id="MDR7320658.1"/>
    </source>
</evidence>
<keyword evidence="1" id="KW-0732">Signal</keyword>
<dbReference type="Proteomes" id="UP001183629">
    <property type="component" value="Unassembled WGS sequence"/>
</dbReference>
<keyword evidence="3" id="KW-1185">Reference proteome</keyword>
<accession>A0AAE3ZIS2</accession>
<dbReference type="EMBL" id="JAVDYC010000001">
    <property type="protein sequence ID" value="MDR7320658.1"/>
    <property type="molecule type" value="Genomic_DNA"/>
</dbReference>
<organism evidence="2 3">
    <name type="scientific">Catenuloplanes niger</name>
    <dbReference type="NCBI Taxonomy" id="587534"/>
    <lineage>
        <taxon>Bacteria</taxon>
        <taxon>Bacillati</taxon>
        <taxon>Actinomycetota</taxon>
        <taxon>Actinomycetes</taxon>
        <taxon>Micromonosporales</taxon>
        <taxon>Micromonosporaceae</taxon>
        <taxon>Catenuloplanes</taxon>
    </lineage>
</organism>
<sequence>MISLLTATAAIPAHAAEVAPAAVPEAPAAGQYQPLVSARIESFSLAAATGTTFSPLGKGGVPASGVAAVAFQLHAQSTGNGLLQIYPSGTTRAGTSTVNFVAGQPADNAVISGLGADGRIAVHNGATSGAAATVSVDVIGYYTSDEATTTHSTFVPLHPARLVPAGTALKASTPTPIAPLGKGGIPSSGVTAVVAAVSVLPGNTTAGQIVAYPSGAPKPVTSWDLKYPGNTGARYTTQITVPIGADGRFVLESTTPTTAWVEVAGYFQDSSGAAAGSVFRPVTPARIGGEHIVAADEDPTAVVTFAGQAGVPASGASAVVFNLTANSVIKDDRTYEAGAVNVYAEGASPPVARQLSYQADARRWPTQQVSRLGAGGRVVLRNTGVGTVRLLADVLGYYVPVTTRLSGLPWNSGAGVQPMDQGFIDVFATERGAPVDNVVLFPPRQHWDWMLDYKLWERSLPDGFDKERQDLVMTVPLWAEDRTLETFGTQAEWELLATRMAAIDPDTYVRLGWEMNLPSSYWALTDDNRVEWQAAFIQAVQWMKGVAPGLRIVWNPNKGDDHQTCPNDPDCARDAFQVVKDYVDVYAIDSYDSYPAADTPAGRATHLDGEGYLNKSLQYAVANGKKFAVPEWGISCKVSLYPEPDRDCDWAGNAGGDNPAYIELYQDFFAANAGDLAFESYFDEPALYIQSSLIQSPLGPKAPAAYRAGIAANQQ</sequence>
<reference evidence="2 3" key="1">
    <citation type="submission" date="2023-07" db="EMBL/GenBank/DDBJ databases">
        <title>Sequencing the genomes of 1000 actinobacteria strains.</title>
        <authorList>
            <person name="Klenk H.-P."/>
        </authorList>
    </citation>
    <scope>NUCLEOTIDE SEQUENCE [LARGE SCALE GENOMIC DNA]</scope>
    <source>
        <strain evidence="2 3">DSM 44711</strain>
    </source>
</reference>
<evidence type="ECO:0000313" key="3">
    <source>
        <dbReference type="Proteomes" id="UP001183629"/>
    </source>
</evidence>
<proteinExistence type="predicted"/>
<feature type="chain" id="PRO_5042018842" description="GH26 domain-containing protein" evidence="1">
    <location>
        <begin position="16"/>
        <end position="715"/>
    </location>
</feature>
<protein>
    <recommendedName>
        <fullName evidence="4">GH26 domain-containing protein</fullName>
    </recommendedName>
</protein>